<dbReference type="PANTHER" id="PTHR11092">
    <property type="entry name" value="SUGAR NUCLEOTIDE EPIMERASE RELATED"/>
    <property type="match status" value="1"/>
</dbReference>
<accession>A0AAJ7BUH3</accession>
<name>A0AAJ7BUH3_CEPCN</name>
<dbReference type="Gene3D" id="3.40.50.720">
    <property type="entry name" value="NAD(P)-binding Rossmann-like Domain"/>
    <property type="match status" value="1"/>
</dbReference>
<dbReference type="PANTHER" id="PTHR11092:SF0">
    <property type="entry name" value="EPIMERASE FAMILY PROTEIN SDR39U1"/>
    <property type="match status" value="1"/>
</dbReference>
<dbReference type="InterPro" id="IPR013549">
    <property type="entry name" value="DUF1731"/>
</dbReference>
<dbReference type="Pfam" id="PF08338">
    <property type="entry name" value="DUF1731"/>
    <property type="match status" value="1"/>
</dbReference>
<evidence type="ECO:0000259" key="2">
    <source>
        <dbReference type="Pfam" id="PF08338"/>
    </source>
</evidence>
<dbReference type="InterPro" id="IPR010099">
    <property type="entry name" value="SDR39U1"/>
</dbReference>
<evidence type="ECO:0000313" key="4">
    <source>
        <dbReference type="RefSeq" id="XP_015594015.1"/>
    </source>
</evidence>
<sequence length="304" mass="34147">MNLRLHNFVGGGTGFIGSALVDTFRIFGVNTTVVSRMPGPGRITWNELERCGLPEDISAVINVAGQNILDPRCRWTPGFKQNVWNSRVYTTKTLAKAVVHTKAETFATISGVAYYKPSEIEYTEDSKCEKYDFLSELCHEWERAAELSTNSNIRQFTIRSGVVLGRKGGMIGQIFLPFYFGLGGRIGTGKQYMPWIHIRDLINLFLFAIDTKDVSGILNGVAPQIITNEQFTKAFAAALWRPAVIPVPTFLLNMAFHKERAKIMTEGQKVIPKRVLDAGYEYEFPNIDAACKQFAKLIYIDDLF</sequence>
<gene>
    <name evidence="4" type="primary">LOC107267179</name>
</gene>
<dbReference type="InterPro" id="IPR001509">
    <property type="entry name" value="Epimerase_deHydtase"/>
</dbReference>
<reference evidence="4" key="1">
    <citation type="submission" date="2025-08" db="UniProtKB">
        <authorList>
            <consortium name="RefSeq"/>
        </authorList>
    </citation>
    <scope>IDENTIFICATION</scope>
</reference>
<protein>
    <submittedName>
        <fullName evidence="4">Epimerase family protein SDR39U1 isoform X1</fullName>
    </submittedName>
</protein>
<dbReference type="InterPro" id="IPR036291">
    <property type="entry name" value="NAD(P)-bd_dom_sf"/>
</dbReference>
<evidence type="ECO:0000313" key="3">
    <source>
        <dbReference type="Proteomes" id="UP000694920"/>
    </source>
</evidence>
<dbReference type="GeneID" id="107267179"/>
<dbReference type="AlphaFoldDB" id="A0AAJ7BUH3"/>
<dbReference type="Proteomes" id="UP000694920">
    <property type="component" value="Unplaced"/>
</dbReference>
<dbReference type="KEGG" id="ccin:107267179"/>
<dbReference type="SUPFAM" id="SSF51735">
    <property type="entry name" value="NAD(P)-binding Rossmann-fold domains"/>
    <property type="match status" value="1"/>
</dbReference>
<dbReference type="Pfam" id="PF01370">
    <property type="entry name" value="Epimerase"/>
    <property type="match status" value="1"/>
</dbReference>
<feature type="domain" description="DUF1731" evidence="2">
    <location>
        <begin position="247"/>
        <end position="293"/>
    </location>
</feature>
<keyword evidence="3" id="KW-1185">Reference proteome</keyword>
<dbReference type="NCBIfam" id="TIGR01777">
    <property type="entry name" value="yfcH"/>
    <property type="match status" value="1"/>
</dbReference>
<dbReference type="RefSeq" id="XP_015594015.1">
    <property type="nucleotide sequence ID" value="XM_015738529.2"/>
</dbReference>
<feature type="domain" description="NAD-dependent epimerase/dehydratase" evidence="1">
    <location>
        <begin position="9"/>
        <end position="213"/>
    </location>
</feature>
<organism evidence="3 4">
    <name type="scientific">Cephus cinctus</name>
    <name type="common">Wheat stem sawfly</name>
    <dbReference type="NCBI Taxonomy" id="211228"/>
    <lineage>
        <taxon>Eukaryota</taxon>
        <taxon>Metazoa</taxon>
        <taxon>Ecdysozoa</taxon>
        <taxon>Arthropoda</taxon>
        <taxon>Hexapoda</taxon>
        <taxon>Insecta</taxon>
        <taxon>Pterygota</taxon>
        <taxon>Neoptera</taxon>
        <taxon>Endopterygota</taxon>
        <taxon>Hymenoptera</taxon>
        <taxon>Cephoidea</taxon>
        <taxon>Cephidae</taxon>
        <taxon>Cephus</taxon>
    </lineage>
</organism>
<proteinExistence type="predicted"/>
<evidence type="ECO:0000259" key="1">
    <source>
        <dbReference type="Pfam" id="PF01370"/>
    </source>
</evidence>